<organism evidence="1">
    <name type="scientific">Rhizophora mucronata</name>
    <name type="common">Asiatic mangrove</name>
    <dbReference type="NCBI Taxonomy" id="61149"/>
    <lineage>
        <taxon>Eukaryota</taxon>
        <taxon>Viridiplantae</taxon>
        <taxon>Streptophyta</taxon>
        <taxon>Embryophyta</taxon>
        <taxon>Tracheophyta</taxon>
        <taxon>Spermatophyta</taxon>
        <taxon>Magnoliopsida</taxon>
        <taxon>eudicotyledons</taxon>
        <taxon>Gunneridae</taxon>
        <taxon>Pentapetalae</taxon>
        <taxon>rosids</taxon>
        <taxon>fabids</taxon>
        <taxon>Malpighiales</taxon>
        <taxon>Rhizophoraceae</taxon>
        <taxon>Rhizophora</taxon>
    </lineage>
</organism>
<sequence>MYCLKDIHPKRQMKSRLKLQTFIKVTQSFTLWQIGCVKKTNRQREIKHIQEWTRLTFLILQRELQRETCIIASAKKAKNLNDPYHFKKLKSIQSDLERQEITIQNLYTVRFSEV</sequence>
<dbReference type="EMBL" id="GGEC01068614">
    <property type="protein sequence ID" value="MBX49098.1"/>
    <property type="molecule type" value="Transcribed_RNA"/>
</dbReference>
<proteinExistence type="predicted"/>
<name>A0A2P2P2X2_RHIMU</name>
<dbReference type="AlphaFoldDB" id="A0A2P2P2X2"/>
<reference evidence="1" key="1">
    <citation type="submission" date="2018-02" db="EMBL/GenBank/DDBJ databases">
        <title>Rhizophora mucronata_Transcriptome.</title>
        <authorList>
            <person name="Meera S.P."/>
            <person name="Sreeshan A."/>
            <person name="Augustine A."/>
        </authorList>
    </citation>
    <scope>NUCLEOTIDE SEQUENCE</scope>
    <source>
        <tissue evidence="1">Leaf</tissue>
    </source>
</reference>
<evidence type="ECO:0000313" key="1">
    <source>
        <dbReference type="EMBL" id="MBX49098.1"/>
    </source>
</evidence>
<protein>
    <submittedName>
        <fullName evidence="1">Uncharacterized protein</fullName>
    </submittedName>
</protein>
<accession>A0A2P2P2X2</accession>